<dbReference type="InterPro" id="IPR006976">
    <property type="entry name" value="VanZ-like"/>
</dbReference>
<dbReference type="AlphaFoldDB" id="A0A4R2M963"/>
<feature type="transmembrane region" description="Helical" evidence="1">
    <location>
        <begin position="82"/>
        <end position="100"/>
    </location>
</feature>
<feature type="transmembrane region" description="Helical" evidence="1">
    <location>
        <begin position="248"/>
        <end position="270"/>
    </location>
</feature>
<dbReference type="OrthoDB" id="9780818at2"/>
<dbReference type="EMBL" id="SLXD01000011">
    <property type="protein sequence ID" value="TCP00987.1"/>
    <property type="molecule type" value="Genomic_DNA"/>
</dbReference>
<accession>A0A4R2M963</accession>
<keyword evidence="1" id="KW-0812">Transmembrane</keyword>
<feature type="transmembrane region" description="Helical" evidence="1">
    <location>
        <begin position="223"/>
        <end position="241"/>
    </location>
</feature>
<dbReference type="Pfam" id="PF04892">
    <property type="entry name" value="VanZ"/>
    <property type="match status" value="1"/>
</dbReference>
<evidence type="ECO:0000259" key="2">
    <source>
        <dbReference type="Pfam" id="PF04892"/>
    </source>
</evidence>
<dbReference type="NCBIfam" id="NF037970">
    <property type="entry name" value="vanZ_1"/>
    <property type="match status" value="1"/>
</dbReference>
<evidence type="ECO:0000313" key="3">
    <source>
        <dbReference type="EMBL" id="TCP00987.1"/>
    </source>
</evidence>
<reference evidence="3 4" key="1">
    <citation type="submission" date="2019-03" db="EMBL/GenBank/DDBJ databases">
        <title>Genomic Encyclopedia of Type Strains, Phase IV (KMG-IV): sequencing the most valuable type-strain genomes for metagenomic binning, comparative biology and taxonomic classification.</title>
        <authorList>
            <person name="Goeker M."/>
        </authorList>
    </citation>
    <scope>NUCLEOTIDE SEQUENCE [LARGE SCALE GENOMIC DNA]</scope>
    <source>
        <strain evidence="3 4">DSM 1709</strain>
    </source>
</reference>
<organism evidence="3 4">
    <name type="scientific">Rubrivivax gelatinosus</name>
    <name type="common">Rhodocyclus gelatinosus</name>
    <name type="synonym">Rhodopseudomonas gelatinosa</name>
    <dbReference type="NCBI Taxonomy" id="28068"/>
    <lineage>
        <taxon>Bacteria</taxon>
        <taxon>Pseudomonadati</taxon>
        <taxon>Pseudomonadota</taxon>
        <taxon>Betaproteobacteria</taxon>
        <taxon>Burkholderiales</taxon>
        <taxon>Sphaerotilaceae</taxon>
        <taxon>Rubrivivax</taxon>
    </lineage>
</organism>
<feature type="transmembrane region" description="Helical" evidence="1">
    <location>
        <begin position="120"/>
        <end position="139"/>
    </location>
</feature>
<gene>
    <name evidence="3" type="ORF">EV684_111194</name>
</gene>
<feature type="transmembrane region" description="Helical" evidence="1">
    <location>
        <begin position="58"/>
        <end position="75"/>
    </location>
</feature>
<feature type="transmembrane region" description="Helical" evidence="1">
    <location>
        <begin position="151"/>
        <end position="171"/>
    </location>
</feature>
<proteinExistence type="predicted"/>
<name>A0A4R2M963_RUBGE</name>
<dbReference type="RefSeq" id="WP_132648604.1">
    <property type="nucleotide sequence ID" value="NZ_NRRI01000004.1"/>
</dbReference>
<feature type="transmembrane region" description="Helical" evidence="1">
    <location>
        <begin position="344"/>
        <end position="365"/>
    </location>
</feature>
<dbReference type="Proteomes" id="UP000295106">
    <property type="component" value="Unassembled WGS sequence"/>
</dbReference>
<protein>
    <submittedName>
        <fullName evidence="3">VanZ like protein</fullName>
    </submittedName>
</protein>
<keyword evidence="1" id="KW-0472">Membrane</keyword>
<comment type="caution">
    <text evidence="3">The sequence shown here is derived from an EMBL/GenBank/DDBJ whole genome shotgun (WGS) entry which is preliminary data.</text>
</comment>
<evidence type="ECO:0000313" key="4">
    <source>
        <dbReference type="Proteomes" id="UP000295106"/>
    </source>
</evidence>
<feature type="domain" description="VanZ-like" evidence="2">
    <location>
        <begin position="25"/>
        <end position="130"/>
    </location>
</feature>
<keyword evidence="1" id="KW-1133">Transmembrane helix</keyword>
<evidence type="ECO:0000256" key="1">
    <source>
        <dbReference type="SAM" id="Phobius"/>
    </source>
</evidence>
<feature type="transmembrane region" description="Helical" evidence="1">
    <location>
        <begin position="304"/>
        <end position="324"/>
    </location>
</feature>
<feature type="transmembrane region" description="Helical" evidence="1">
    <location>
        <begin position="276"/>
        <end position="297"/>
    </location>
</feature>
<sequence>MTSDRHRSSATPLAAAFAALIVYASLFPFEGWRLPPGQELTALLALPWPRWVTPFDDWSNFVGYVPLGALLLIAARRSGWRPLPSLALGIVLSALLSYGAEVTQQFLPTRHPSLKDFVLNSAGGAIGALAGAALHAAGLVDRWHQLRQRWFVPRSAGALALLALWPLGLLFPAPVPLGLGQFGERLRGYALDWIDEVPWADPVYELLAALPTPAERLWPPAEAAVTALGLLAPCLVAYSVVAPGWRRAVLAAGALALAAATMTLSTLLNFGPQHALAWLTPTVGPVLLAAAGIALLLAPVGRRVACGLGLVVLTVLVTLVAQAPADPYFADSLQSWEQGRFVRFHGLAQWVGWLWPYAAGGWLLGRLASRE</sequence>